<feature type="region of interest" description="Disordered" evidence="1">
    <location>
        <begin position="23"/>
        <end position="43"/>
    </location>
</feature>
<evidence type="ECO:0000313" key="3">
    <source>
        <dbReference type="EMBL" id="KAF2549534.1"/>
    </source>
</evidence>
<evidence type="ECO:0000256" key="2">
    <source>
        <dbReference type="SAM" id="SignalP"/>
    </source>
</evidence>
<evidence type="ECO:0000256" key="1">
    <source>
        <dbReference type="SAM" id="MobiDB-lite"/>
    </source>
</evidence>
<protein>
    <submittedName>
        <fullName evidence="3">Uncharacterized protein</fullName>
    </submittedName>
</protein>
<proteinExistence type="predicted"/>
<comment type="caution">
    <text evidence="3">The sequence shown here is derived from an EMBL/GenBank/DDBJ whole genome shotgun (WGS) entry which is preliminary data.</text>
</comment>
<dbReference type="EMBL" id="QGKY02001925">
    <property type="protein sequence ID" value="KAF2549534.1"/>
    <property type="molecule type" value="Genomic_DNA"/>
</dbReference>
<sequence>MCWSSFLVMSSFIPLMPDIVDGNLESKPQENGGEPVMRCTKNPSHNLIPIRRRSWSQ</sequence>
<keyword evidence="2" id="KW-0732">Signal</keyword>
<feature type="signal peptide" evidence="2">
    <location>
        <begin position="1"/>
        <end position="22"/>
    </location>
</feature>
<gene>
    <name evidence="3" type="ORF">F2Q70_00021752</name>
</gene>
<dbReference type="AlphaFoldDB" id="A0A8S9GXS5"/>
<accession>A0A8S9GXS5</accession>
<feature type="chain" id="PRO_5035815283" evidence="2">
    <location>
        <begin position="23"/>
        <end position="57"/>
    </location>
</feature>
<name>A0A8S9GXS5_BRACR</name>
<organism evidence="3">
    <name type="scientific">Brassica cretica</name>
    <name type="common">Mustard</name>
    <dbReference type="NCBI Taxonomy" id="69181"/>
    <lineage>
        <taxon>Eukaryota</taxon>
        <taxon>Viridiplantae</taxon>
        <taxon>Streptophyta</taxon>
        <taxon>Embryophyta</taxon>
        <taxon>Tracheophyta</taxon>
        <taxon>Spermatophyta</taxon>
        <taxon>Magnoliopsida</taxon>
        <taxon>eudicotyledons</taxon>
        <taxon>Gunneridae</taxon>
        <taxon>Pentapetalae</taxon>
        <taxon>rosids</taxon>
        <taxon>malvids</taxon>
        <taxon>Brassicales</taxon>
        <taxon>Brassicaceae</taxon>
        <taxon>Brassiceae</taxon>
        <taxon>Brassica</taxon>
    </lineage>
</organism>
<reference evidence="3" key="1">
    <citation type="submission" date="2019-12" db="EMBL/GenBank/DDBJ databases">
        <title>Genome sequencing and annotation of Brassica cretica.</title>
        <authorList>
            <person name="Studholme D.J."/>
            <person name="Sarris P.F."/>
        </authorList>
    </citation>
    <scope>NUCLEOTIDE SEQUENCE</scope>
    <source>
        <strain evidence="3">PFS-102/07</strain>
        <tissue evidence="3">Leaf</tissue>
    </source>
</reference>